<evidence type="ECO:0000313" key="2">
    <source>
        <dbReference type="EMBL" id="CAK7236986.1"/>
    </source>
</evidence>
<sequence length="329" mass="36086">MDSGAEPASGVVDVDITDTNYAIYREALAAVLIDKLAEPEAKPKKRQRKKRGKKAAAKTDEKTAPQADLDDWEVVDAEPQDAGDENGDKNDNKNDNNNKEGGNDGGSPTKDNPADDANDLAEFVDYLARETFDLLPEDLRTLAHHAWVADAALRSKYGEAEDGSTSGGVPVPGPLNAARVTEVLPGLEPSPVADSMQAYGVVDENKTAAEIVAPALSSYLVAAAAAPPPPRSTRDQADGCEICGRDWLPLSYHHLIPRFVHAKVVKRGWHRADELQNVAWLCGACHRRVHRFANHEDLARYYYTVERLLAEPEMQRYAAWASRLRWKGK</sequence>
<dbReference type="InterPro" id="IPR003615">
    <property type="entry name" value="HNH_nuc"/>
</dbReference>
<organism evidence="2 3">
    <name type="scientific">Sporothrix bragantina</name>
    <dbReference type="NCBI Taxonomy" id="671064"/>
    <lineage>
        <taxon>Eukaryota</taxon>
        <taxon>Fungi</taxon>
        <taxon>Dikarya</taxon>
        <taxon>Ascomycota</taxon>
        <taxon>Pezizomycotina</taxon>
        <taxon>Sordariomycetes</taxon>
        <taxon>Sordariomycetidae</taxon>
        <taxon>Ophiostomatales</taxon>
        <taxon>Ophiostomataceae</taxon>
        <taxon>Sporothrix</taxon>
    </lineage>
</organism>
<comment type="caution">
    <text evidence="2">The sequence shown here is derived from an EMBL/GenBank/DDBJ whole genome shotgun (WGS) entry which is preliminary data.</text>
</comment>
<dbReference type="PANTHER" id="PTHR37827:SF1">
    <property type="entry name" value="HNH DOMAIN-CONTAINING PROTEIN"/>
    <property type="match status" value="1"/>
</dbReference>
<feature type="compositionally biased region" description="Basic residues" evidence="1">
    <location>
        <begin position="43"/>
        <end position="56"/>
    </location>
</feature>
<feature type="region of interest" description="Disordered" evidence="1">
    <location>
        <begin position="35"/>
        <end position="117"/>
    </location>
</feature>
<name>A0ABP0D0F2_9PEZI</name>
<protein>
    <recommendedName>
        <fullName evidence="4">HNH domain-containing protein</fullName>
    </recommendedName>
</protein>
<reference evidence="2 3" key="1">
    <citation type="submission" date="2024-01" db="EMBL/GenBank/DDBJ databases">
        <authorList>
            <person name="Allen C."/>
            <person name="Tagirdzhanova G."/>
        </authorList>
    </citation>
    <scope>NUCLEOTIDE SEQUENCE [LARGE SCALE GENOMIC DNA]</scope>
</reference>
<feature type="compositionally biased region" description="Basic and acidic residues" evidence="1">
    <location>
        <begin position="86"/>
        <end position="102"/>
    </location>
</feature>
<gene>
    <name evidence="2" type="ORF">SBRCBS47491_009823</name>
</gene>
<accession>A0ABP0D0F2</accession>
<dbReference type="EMBL" id="CAWUHC010000172">
    <property type="protein sequence ID" value="CAK7236986.1"/>
    <property type="molecule type" value="Genomic_DNA"/>
</dbReference>
<feature type="compositionally biased region" description="Acidic residues" evidence="1">
    <location>
        <begin position="68"/>
        <end position="85"/>
    </location>
</feature>
<keyword evidence="3" id="KW-1185">Reference proteome</keyword>
<proteinExistence type="predicted"/>
<evidence type="ECO:0000313" key="3">
    <source>
        <dbReference type="Proteomes" id="UP001642406"/>
    </source>
</evidence>
<dbReference type="PANTHER" id="PTHR37827">
    <property type="entry name" value="TUDOR DOMAIN-CONTAINING PROTEIN"/>
    <property type="match status" value="1"/>
</dbReference>
<dbReference type="CDD" id="cd00085">
    <property type="entry name" value="HNHc"/>
    <property type="match status" value="1"/>
</dbReference>
<evidence type="ECO:0000256" key="1">
    <source>
        <dbReference type="SAM" id="MobiDB-lite"/>
    </source>
</evidence>
<evidence type="ECO:0008006" key="4">
    <source>
        <dbReference type="Google" id="ProtNLM"/>
    </source>
</evidence>
<dbReference type="Proteomes" id="UP001642406">
    <property type="component" value="Unassembled WGS sequence"/>
</dbReference>